<dbReference type="Pfam" id="PF00078">
    <property type="entry name" value="RVT_1"/>
    <property type="match status" value="1"/>
</dbReference>
<accession>A0A2R6NP91</accession>
<dbReference type="CDD" id="cd01647">
    <property type="entry name" value="RT_LTR"/>
    <property type="match status" value="1"/>
</dbReference>
<protein>
    <recommendedName>
        <fullName evidence="1">Reverse transcriptase domain-containing protein</fullName>
    </recommendedName>
</protein>
<sequence>MTALRKRFLRANWVDTIRSKLLRLYQSVDNCFDTWVESLETTNALLLNTTAVFSNSRLREHIELHAVEDLRTFAESSTISEITNFQEFKYKLSEADSKRRRERAQRKHELESFLSARARPQSTSLYSRIPPGVGTPLNSGPAAGANANTRRALPKLTEGERKLLSENKGCLKCRKVNAGHFAKECPVGFPNPATYRNLVTGRNTVAAIVEATPQAQDHDNDFVEIPPIAAIHGVNALSSCVLSSGDDSWSSDNEYVNHPLSLPHIVWNARLHSPSGISDPLAMLTDSGSTTVLIHEDVVTNLNLCCRQLHTPFNYKAAFGSEIRSSREWVKLRISNADLSWSSISVHAVIVPDLCSPVILGLPFFHRNALLVDPEASTVIEKSSGRDVIAPGKPCIPDDRTDRRRLADLRKEKRQQQILAQEQYILEDMLLHTTRKDVICEMQLNFGESSTPNTAAQHIHELSTDDIVAAIQQRVDELDMLAVLARENAEMRHCFDDCFPSDIPHLNELPTDVYHRFRLVDPNMVIARRQYECPKKYREAWKTLLEQHLAAGRLRPSSSPYASPAFLIPKTDRAVLPHWVNDYRKLNSNTIPDVHPLPSIAEILSDCGNGKFFAKIDMTNSFFQTRVHPDDVPLTAVTMPFGLYEWTIMPQGCRNAPATHQR</sequence>
<dbReference type="EMBL" id="MLYV02001000">
    <property type="protein sequence ID" value="PSR74302.1"/>
    <property type="molecule type" value="Genomic_DNA"/>
</dbReference>
<feature type="domain" description="Reverse transcriptase" evidence="1">
    <location>
        <begin position="580"/>
        <end position="662"/>
    </location>
</feature>
<dbReference type="PANTHER" id="PTHR24559:SF444">
    <property type="entry name" value="REVERSE TRANSCRIPTASE DOMAIN-CONTAINING PROTEIN"/>
    <property type="match status" value="1"/>
</dbReference>
<evidence type="ECO:0000313" key="3">
    <source>
        <dbReference type="Proteomes" id="UP000186601"/>
    </source>
</evidence>
<reference evidence="2 3" key="1">
    <citation type="submission" date="2018-02" db="EMBL/GenBank/DDBJ databases">
        <title>Genome sequence of the basidiomycete white-rot fungus Phlebia centrifuga.</title>
        <authorList>
            <person name="Granchi Z."/>
            <person name="Peng M."/>
            <person name="de Vries R.P."/>
            <person name="Hilden K."/>
            <person name="Makela M.R."/>
            <person name="Grigoriev I."/>
            <person name="Riley R."/>
        </authorList>
    </citation>
    <scope>NUCLEOTIDE SEQUENCE [LARGE SCALE GENOMIC DNA]</scope>
    <source>
        <strain evidence="2 3">FBCC195</strain>
    </source>
</reference>
<dbReference type="CDD" id="cd00303">
    <property type="entry name" value="retropepsin_like"/>
    <property type="match status" value="1"/>
</dbReference>
<name>A0A2R6NP91_9APHY</name>
<dbReference type="Gene3D" id="3.10.10.10">
    <property type="entry name" value="HIV Type 1 Reverse Transcriptase, subunit A, domain 1"/>
    <property type="match status" value="1"/>
</dbReference>
<dbReference type="InterPro" id="IPR000477">
    <property type="entry name" value="RT_dom"/>
</dbReference>
<dbReference type="PANTHER" id="PTHR24559">
    <property type="entry name" value="TRANSPOSON TY3-I GAG-POL POLYPROTEIN"/>
    <property type="match status" value="1"/>
</dbReference>
<keyword evidence="3" id="KW-1185">Reference proteome</keyword>
<dbReference type="OrthoDB" id="2801433at2759"/>
<dbReference type="InterPro" id="IPR043502">
    <property type="entry name" value="DNA/RNA_pol_sf"/>
</dbReference>
<dbReference type="STRING" id="98765.A0A2R6NP91"/>
<evidence type="ECO:0000259" key="1">
    <source>
        <dbReference type="Pfam" id="PF00078"/>
    </source>
</evidence>
<dbReference type="InterPro" id="IPR021109">
    <property type="entry name" value="Peptidase_aspartic_dom_sf"/>
</dbReference>
<dbReference type="AlphaFoldDB" id="A0A2R6NP91"/>
<dbReference type="SUPFAM" id="SSF56672">
    <property type="entry name" value="DNA/RNA polymerases"/>
    <property type="match status" value="1"/>
</dbReference>
<comment type="caution">
    <text evidence="2">The sequence shown here is derived from an EMBL/GenBank/DDBJ whole genome shotgun (WGS) entry which is preliminary data.</text>
</comment>
<evidence type="ECO:0000313" key="2">
    <source>
        <dbReference type="EMBL" id="PSR74302.1"/>
    </source>
</evidence>
<dbReference type="Gene3D" id="2.40.70.10">
    <property type="entry name" value="Acid Proteases"/>
    <property type="match status" value="1"/>
</dbReference>
<organism evidence="2 3">
    <name type="scientific">Hermanssonia centrifuga</name>
    <dbReference type="NCBI Taxonomy" id="98765"/>
    <lineage>
        <taxon>Eukaryota</taxon>
        <taxon>Fungi</taxon>
        <taxon>Dikarya</taxon>
        <taxon>Basidiomycota</taxon>
        <taxon>Agaricomycotina</taxon>
        <taxon>Agaricomycetes</taxon>
        <taxon>Polyporales</taxon>
        <taxon>Meruliaceae</taxon>
        <taxon>Hermanssonia</taxon>
    </lineage>
</organism>
<dbReference type="Proteomes" id="UP000186601">
    <property type="component" value="Unassembled WGS sequence"/>
</dbReference>
<proteinExistence type="predicted"/>
<dbReference type="InterPro" id="IPR053134">
    <property type="entry name" value="RNA-dir_DNA_polymerase"/>
</dbReference>
<gene>
    <name evidence="2" type="ORF">PHLCEN_2v9954</name>
</gene>